<reference evidence="8 9" key="1">
    <citation type="submission" date="2018-03" db="EMBL/GenBank/DDBJ databases">
        <authorList>
            <person name="Keele B.F."/>
        </authorList>
    </citation>
    <scope>NUCLEOTIDE SEQUENCE [LARGE SCALE GENOMIC DNA]</scope>
    <source>
        <strain evidence="8 9">CeCT 8812</strain>
    </source>
</reference>
<feature type="transmembrane region" description="Helical" evidence="6">
    <location>
        <begin position="99"/>
        <end position="123"/>
    </location>
</feature>
<keyword evidence="9" id="KW-1185">Reference proteome</keyword>
<dbReference type="GO" id="GO:0005886">
    <property type="term" value="C:plasma membrane"/>
    <property type="evidence" value="ECO:0007669"/>
    <property type="project" value="TreeGrafter"/>
</dbReference>
<dbReference type="Pfam" id="PF04138">
    <property type="entry name" value="GtrA_DPMS_TM"/>
    <property type="match status" value="1"/>
</dbReference>
<proteinExistence type="inferred from homology"/>
<dbReference type="InterPro" id="IPR007267">
    <property type="entry name" value="GtrA_DPMS_TM"/>
</dbReference>
<feature type="transmembrane region" description="Helical" evidence="6">
    <location>
        <begin position="36"/>
        <end position="57"/>
    </location>
</feature>
<comment type="subcellular location">
    <subcellularLocation>
        <location evidence="1">Membrane</location>
        <topology evidence="1">Multi-pass membrane protein</topology>
    </subcellularLocation>
</comment>
<dbReference type="Proteomes" id="UP000244932">
    <property type="component" value="Unassembled WGS sequence"/>
</dbReference>
<evidence type="ECO:0000256" key="6">
    <source>
        <dbReference type="SAM" id="Phobius"/>
    </source>
</evidence>
<sequence>MWSAGRIARFAGVGAFVALLYVSLFLLLVANGLSHPFANAFAFFIAVVAQYCLQAVFTFRQEIKNLYQVVRFSLMILIGLVTSYVITGPIASLMALTPLISSVSTAIVLPVQNFIFMQFWVFVGDAGKR</sequence>
<evidence type="ECO:0000313" key="9">
    <source>
        <dbReference type="Proteomes" id="UP000244932"/>
    </source>
</evidence>
<dbReference type="PANTHER" id="PTHR38459:SF1">
    <property type="entry name" value="PROPHAGE BACTOPRENOL-LINKED GLUCOSE TRANSLOCASE HOMOLOG"/>
    <property type="match status" value="1"/>
</dbReference>
<name>A0A2R8A6N5_9RHOB</name>
<evidence type="ECO:0000256" key="3">
    <source>
        <dbReference type="ARBA" id="ARBA00022692"/>
    </source>
</evidence>
<evidence type="ECO:0000259" key="7">
    <source>
        <dbReference type="Pfam" id="PF04138"/>
    </source>
</evidence>
<feature type="transmembrane region" description="Helical" evidence="6">
    <location>
        <begin position="69"/>
        <end position="87"/>
    </location>
</feature>
<organism evidence="8 9">
    <name type="scientific">Pontivivens insulae</name>
    <dbReference type="NCBI Taxonomy" id="1639689"/>
    <lineage>
        <taxon>Bacteria</taxon>
        <taxon>Pseudomonadati</taxon>
        <taxon>Pseudomonadota</taxon>
        <taxon>Alphaproteobacteria</taxon>
        <taxon>Rhodobacterales</taxon>
        <taxon>Paracoccaceae</taxon>
        <taxon>Pontivivens</taxon>
    </lineage>
</organism>
<feature type="transmembrane region" description="Helical" evidence="6">
    <location>
        <begin position="7"/>
        <end position="30"/>
    </location>
</feature>
<keyword evidence="3 6" id="KW-0812">Transmembrane</keyword>
<evidence type="ECO:0000256" key="5">
    <source>
        <dbReference type="ARBA" id="ARBA00023136"/>
    </source>
</evidence>
<dbReference type="InterPro" id="IPR051401">
    <property type="entry name" value="GtrA_CellWall_Glycosyl"/>
</dbReference>
<dbReference type="GO" id="GO:0000271">
    <property type="term" value="P:polysaccharide biosynthetic process"/>
    <property type="evidence" value="ECO:0007669"/>
    <property type="project" value="InterPro"/>
</dbReference>
<gene>
    <name evidence="8" type="ORF">POI8812_00202</name>
</gene>
<accession>A0A2R8A6N5</accession>
<evidence type="ECO:0000256" key="2">
    <source>
        <dbReference type="ARBA" id="ARBA00009399"/>
    </source>
</evidence>
<feature type="domain" description="GtrA/DPMS transmembrane" evidence="7">
    <location>
        <begin position="9"/>
        <end position="122"/>
    </location>
</feature>
<dbReference type="EMBL" id="OMKW01000001">
    <property type="protein sequence ID" value="SPF27907.1"/>
    <property type="molecule type" value="Genomic_DNA"/>
</dbReference>
<evidence type="ECO:0000313" key="8">
    <source>
        <dbReference type="EMBL" id="SPF27907.1"/>
    </source>
</evidence>
<protein>
    <recommendedName>
        <fullName evidence="7">GtrA/DPMS transmembrane domain-containing protein</fullName>
    </recommendedName>
</protein>
<comment type="similarity">
    <text evidence="2">Belongs to the GtrA family.</text>
</comment>
<keyword evidence="5 6" id="KW-0472">Membrane</keyword>
<dbReference type="PANTHER" id="PTHR38459">
    <property type="entry name" value="PROPHAGE BACTOPRENOL-LINKED GLUCOSE TRANSLOCASE HOMOLOG"/>
    <property type="match status" value="1"/>
</dbReference>
<keyword evidence="4 6" id="KW-1133">Transmembrane helix</keyword>
<evidence type="ECO:0000256" key="4">
    <source>
        <dbReference type="ARBA" id="ARBA00022989"/>
    </source>
</evidence>
<dbReference type="AlphaFoldDB" id="A0A2R8A6N5"/>
<evidence type="ECO:0000256" key="1">
    <source>
        <dbReference type="ARBA" id="ARBA00004141"/>
    </source>
</evidence>